<protein>
    <submittedName>
        <fullName evidence="2">Predicted metal-binding protein</fullName>
    </submittedName>
</protein>
<evidence type="ECO:0000259" key="1">
    <source>
        <dbReference type="Pfam" id="PF04071"/>
    </source>
</evidence>
<dbReference type="eggNOG" id="COG2158">
    <property type="taxonomic scope" value="Bacteria"/>
</dbReference>
<dbReference type="OrthoDB" id="9799337at2"/>
<dbReference type="STRING" id="272562.CA_C2444"/>
<evidence type="ECO:0000313" key="3">
    <source>
        <dbReference type="Proteomes" id="UP000000814"/>
    </source>
</evidence>
<dbReference type="Pfam" id="PF04071">
    <property type="entry name" value="zf-like"/>
    <property type="match status" value="1"/>
</dbReference>
<dbReference type="Proteomes" id="UP000000814">
    <property type="component" value="Chromosome"/>
</dbReference>
<dbReference type="DNASU" id="1118627"/>
<evidence type="ECO:0000313" key="2">
    <source>
        <dbReference type="EMBL" id="AAK80398.1"/>
    </source>
</evidence>
<dbReference type="KEGG" id="cac:CA_C2444"/>
<proteinExistence type="predicted"/>
<dbReference type="AlphaFoldDB" id="Q97GC4"/>
<feature type="domain" description="Cysteine-rich small" evidence="1">
    <location>
        <begin position="4"/>
        <end position="84"/>
    </location>
</feature>
<dbReference type="PIR" id="C97201">
    <property type="entry name" value="C97201"/>
</dbReference>
<dbReference type="HOGENOM" id="CLU_164613_1_0_9"/>
<sequence length="88" mass="10436">MSDNYKFFRHDNCEYFPCHKVKDKETFNCLFCYCPLYFLENCGGNKSDFNGVKDCSNCLIPHSKNGYDYIINKIREVNKEKRAKNNLT</sequence>
<organism evidence="2 3">
    <name type="scientific">Clostridium acetobutylicum (strain ATCC 824 / DSM 792 / JCM 1419 / IAM 19013 / LMG 5710 / NBRC 13948 / NRRL B-527 / VKM B-1787 / 2291 / W)</name>
    <dbReference type="NCBI Taxonomy" id="272562"/>
    <lineage>
        <taxon>Bacteria</taxon>
        <taxon>Bacillati</taxon>
        <taxon>Bacillota</taxon>
        <taxon>Clostridia</taxon>
        <taxon>Eubacteriales</taxon>
        <taxon>Clostridiaceae</taxon>
        <taxon>Clostridium</taxon>
    </lineage>
</organism>
<dbReference type="EMBL" id="AE001437">
    <property type="protein sequence ID" value="AAK80398.1"/>
    <property type="molecule type" value="Genomic_DNA"/>
</dbReference>
<gene>
    <name evidence="2" type="ordered locus">CA_C2444</name>
</gene>
<dbReference type="RefSeq" id="WP_010965739.1">
    <property type="nucleotide sequence ID" value="NC_003030.1"/>
</dbReference>
<reference evidence="2 3" key="1">
    <citation type="journal article" date="2001" name="J. Bacteriol.">
        <title>Genome sequence and comparative analysis of the solvent-producing bacterium Clostridium acetobutylicum.</title>
        <authorList>
            <person name="Nolling J."/>
            <person name="Breton G."/>
            <person name="Omelchenko M.V."/>
            <person name="Makarova K.S."/>
            <person name="Zeng Q."/>
            <person name="Gibson R."/>
            <person name="Lee H.M."/>
            <person name="Dubois J."/>
            <person name="Qiu D."/>
            <person name="Hitti J."/>
            <person name="Wolf Y.I."/>
            <person name="Tatusov R.L."/>
            <person name="Sabathe F."/>
            <person name="Doucette-Stamm L."/>
            <person name="Soucaille P."/>
            <person name="Daly M.J."/>
            <person name="Bennett G.N."/>
            <person name="Koonin E.V."/>
            <person name="Smith D.R."/>
        </authorList>
    </citation>
    <scope>NUCLEOTIDE SEQUENCE [LARGE SCALE GENOMIC DNA]</scope>
    <source>
        <strain evidence="3">ATCC 824 / DSM 792 / JCM 1419 / LMG 5710 / VKM B-1787</strain>
    </source>
</reference>
<dbReference type="GeneID" id="44998922"/>
<accession>Q97GC4</accession>
<keyword evidence="3" id="KW-1185">Reference proteome</keyword>
<dbReference type="PATRIC" id="fig|272562.8.peg.2640"/>
<dbReference type="InterPro" id="IPR007212">
    <property type="entry name" value="Zf-like"/>
</dbReference>
<name>Q97GC4_CLOAB</name>